<reference evidence="4 5" key="1">
    <citation type="submission" date="2013-11" db="EMBL/GenBank/DDBJ databases">
        <title>Genome sequencing of Stegodyphus mimosarum.</title>
        <authorList>
            <person name="Bechsgaard J."/>
        </authorList>
    </citation>
    <scope>NUCLEOTIDE SEQUENCE [LARGE SCALE GENOMIC DNA]</scope>
</reference>
<keyword evidence="5" id="KW-1185">Reference proteome</keyword>
<evidence type="ECO:0000256" key="2">
    <source>
        <dbReference type="SAM" id="MobiDB-lite"/>
    </source>
</evidence>
<dbReference type="Pfam" id="PF00069">
    <property type="entry name" value="Pkinase"/>
    <property type="match status" value="1"/>
</dbReference>
<dbReference type="OMA" id="MAHKCIP"/>
<dbReference type="SMART" id="SM00220">
    <property type="entry name" value="S_TKc"/>
    <property type="match status" value="1"/>
</dbReference>
<dbReference type="AlphaFoldDB" id="A0A087SVX9"/>
<evidence type="ECO:0000313" key="4">
    <source>
        <dbReference type="EMBL" id="KFM57018.1"/>
    </source>
</evidence>
<feature type="non-terminal residue" evidence="4">
    <location>
        <position position="867"/>
    </location>
</feature>
<dbReference type="Proteomes" id="UP000054359">
    <property type="component" value="Unassembled WGS sequence"/>
</dbReference>
<proteinExistence type="inferred from homology"/>
<dbReference type="EMBL" id="KK112194">
    <property type="protein sequence ID" value="KFM57018.1"/>
    <property type="molecule type" value="Genomic_DNA"/>
</dbReference>
<dbReference type="InterPro" id="IPR051177">
    <property type="entry name" value="CIK-Related_Protein"/>
</dbReference>
<feature type="domain" description="Protein kinase" evidence="3">
    <location>
        <begin position="30"/>
        <end position="322"/>
    </location>
</feature>
<dbReference type="InterPro" id="IPR000719">
    <property type="entry name" value="Prot_kinase_dom"/>
</dbReference>
<evidence type="ECO:0000256" key="1">
    <source>
        <dbReference type="ARBA" id="ARBA00038349"/>
    </source>
</evidence>
<dbReference type="InterPro" id="IPR011989">
    <property type="entry name" value="ARM-like"/>
</dbReference>
<dbReference type="GO" id="GO:0004672">
    <property type="term" value="F:protein kinase activity"/>
    <property type="evidence" value="ECO:0007669"/>
    <property type="project" value="InterPro"/>
</dbReference>
<organism evidence="4 5">
    <name type="scientific">Stegodyphus mimosarum</name>
    <name type="common">African social velvet spider</name>
    <dbReference type="NCBI Taxonomy" id="407821"/>
    <lineage>
        <taxon>Eukaryota</taxon>
        <taxon>Metazoa</taxon>
        <taxon>Ecdysozoa</taxon>
        <taxon>Arthropoda</taxon>
        <taxon>Chelicerata</taxon>
        <taxon>Arachnida</taxon>
        <taxon>Araneae</taxon>
        <taxon>Araneomorphae</taxon>
        <taxon>Entelegynae</taxon>
        <taxon>Eresoidea</taxon>
        <taxon>Eresidae</taxon>
        <taxon>Stegodyphus</taxon>
    </lineage>
</organism>
<gene>
    <name evidence="4" type="ORF">X975_26866</name>
</gene>
<sequence>MEMLHRIKNTVSNFSTVLPGNPVTREYEIIEHIASAGPALLWKVYKGIKKSTKEEAAVFVLEKKLLERYSKQEKELILSILKKGVANLTRLRHPSILTVQHSLEESRESLAFATEPVFASLANILGYQENMPVPPPKSLKDFELYDVEIKYGFLQLTEGLAFLHNDVKMIHGNINPESILVNRNGAWKLAGFDFSTQFSNSVDSQGEQFSFGEIEIEMPPPCHPHLDYVAPERILGCSNCPASDMFSVGALFYAVHNQGKSLLMNSGCSLSTIKQNFNHLKKLSPNAFNCLPPESREHVRMLLNATAELRPDAYQTSKLPMFEDIGVKTLQYLDSLYQWDNLQKSQFYKGLPQILSKMPKRVTLHRVIPCLAKEYHTPEMVPFVLPNVLLVAEEATKEEFQSLILQDMIPLFRLQEPIQVTLIFMQKMELLLSKCPQVVISNHVLPMIYRALESDAQQIQELCLSIIPKFASLIEYAAMKNALLPRIKKLCISTSYLSVRVNCLVCLGKLLEHLDKWLVLDEILPFLPQIPSKEPAVLMGILGILKLTMSHKKLGITKEIMATKIIPFIMPLSIENGLTLNQFNAIMSVVKEMVNYVEAEHKTKLEQLNSIRQEHSSTLEMTHIVPSNQNLVPDFSQGGEKHVADDLFQNLGLSSFGSPYESPKSPSNSTNILGKELQMEKTHKKASSMSLEEKKTLSWNQEQYQKWNSTGGRGEPLLLSHDATSSLIDSNLKKLCSVKPTESQSSLPFCSSPNIPNNWPSNFGTSSSQQPLSLVGNFSSPVLNPTGSTRLPFQNITPTTAGSMDLRSLDSLLPNLGGRSSLTLSQLSGSSTKQDNPLSVAPKIPSPPCYSIPTNNTAKNELDDLLG</sequence>
<dbReference type="SUPFAM" id="SSF56112">
    <property type="entry name" value="Protein kinase-like (PK-like)"/>
    <property type="match status" value="1"/>
</dbReference>
<dbReference type="InterPro" id="IPR016024">
    <property type="entry name" value="ARM-type_fold"/>
</dbReference>
<accession>A0A087SVX9</accession>
<feature type="region of interest" description="Disordered" evidence="2">
    <location>
        <begin position="826"/>
        <end position="867"/>
    </location>
</feature>
<dbReference type="InterPro" id="IPR011009">
    <property type="entry name" value="Kinase-like_dom_sf"/>
</dbReference>
<comment type="similarity">
    <text evidence="1">Belongs to the protein kinase superfamily.</text>
</comment>
<dbReference type="PROSITE" id="PS50011">
    <property type="entry name" value="PROTEIN_KINASE_DOM"/>
    <property type="match status" value="1"/>
</dbReference>
<dbReference type="CDD" id="cd14011">
    <property type="entry name" value="PK_SCY1_like"/>
    <property type="match status" value="1"/>
</dbReference>
<dbReference type="Gene3D" id="1.10.510.10">
    <property type="entry name" value="Transferase(Phosphotransferase) domain 1"/>
    <property type="match status" value="1"/>
</dbReference>
<dbReference type="PANTHER" id="PTHR12984">
    <property type="entry name" value="SCY1-RELATED S/T PROTEIN KINASE-LIKE"/>
    <property type="match status" value="1"/>
</dbReference>
<dbReference type="Gene3D" id="3.30.200.20">
    <property type="entry name" value="Phosphorylase Kinase, domain 1"/>
    <property type="match status" value="1"/>
</dbReference>
<protein>
    <submittedName>
        <fullName evidence="4">SCY1-like protein 2</fullName>
    </submittedName>
</protein>
<evidence type="ECO:0000259" key="3">
    <source>
        <dbReference type="PROSITE" id="PS50011"/>
    </source>
</evidence>
<evidence type="ECO:0000313" key="5">
    <source>
        <dbReference type="Proteomes" id="UP000054359"/>
    </source>
</evidence>
<dbReference type="SUPFAM" id="SSF48371">
    <property type="entry name" value="ARM repeat"/>
    <property type="match status" value="1"/>
</dbReference>
<name>A0A087SVX9_STEMI</name>
<dbReference type="PANTHER" id="PTHR12984:SF6">
    <property type="entry name" value="SCY1-LIKE PROTEIN 2"/>
    <property type="match status" value="1"/>
</dbReference>
<dbReference type="GO" id="GO:0005524">
    <property type="term" value="F:ATP binding"/>
    <property type="evidence" value="ECO:0007669"/>
    <property type="project" value="InterPro"/>
</dbReference>
<dbReference type="OrthoDB" id="79687at2759"/>
<dbReference type="FunFam" id="1.25.10.10:FF:000189">
    <property type="entry name" value="SCY1-like pseudokinase 2"/>
    <property type="match status" value="1"/>
</dbReference>
<dbReference type="FunFam" id="3.30.200.20:FF:000179">
    <property type="entry name" value="SCY1 like pseudokinase 2"/>
    <property type="match status" value="1"/>
</dbReference>
<dbReference type="Gene3D" id="1.25.10.10">
    <property type="entry name" value="Leucine-rich Repeat Variant"/>
    <property type="match status" value="1"/>
</dbReference>